<dbReference type="InterPro" id="IPR040690">
    <property type="entry name" value="FtsX_ECD"/>
</dbReference>
<dbReference type="Pfam" id="PF18075">
    <property type="entry name" value="FtsX_ECD"/>
    <property type="match status" value="1"/>
</dbReference>
<comment type="subcellular location">
    <subcellularLocation>
        <location evidence="1">Cell membrane</location>
        <topology evidence="1">Multi-pass membrane protein</topology>
    </subcellularLocation>
</comment>
<keyword evidence="4 10" id="KW-1003">Cell membrane</keyword>
<gene>
    <name evidence="14" type="ORF">A2592_01665</name>
</gene>
<dbReference type="InterPro" id="IPR003838">
    <property type="entry name" value="ABC3_permease_C"/>
</dbReference>
<sequence length="306" mass="33909">MITSFRRVLRSGFVGFWRSAYVSLASIFVITIALFVIGSTMMIDQLLVVSLQQLQAKVDINVYFVTTAGQDDIDALKTSLEALPDVAQVTYTSREQALAEYRAKYQSDTVAMQALDELEENPLGATIAIQAKAVSQYENIASFLDEQKAQEEPQNPIISRINYADKRDSISKLQAIIDAVERASFITQIVLIIAAILITFNTIRLAIYTAREEISIMRLVGASNMFIRGPFMLQGVMYGVIAGVLALLILYPILVWMGPKTEIFFGLNIFDYFVSDFSNIFITLVGIGVALGLVSSVLAVARYLRV</sequence>
<dbReference type="GO" id="GO:0051301">
    <property type="term" value="P:cell division"/>
    <property type="evidence" value="ECO:0007669"/>
    <property type="project" value="UniProtKB-KW"/>
</dbReference>
<keyword evidence="6 11" id="KW-0812">Transmembrane</keyword>
<evidence type="ECO:0000256" key="8">
    <source>
        <dbReference type="ARBA" id="ARBA00023136"/>
    </source>
</evidence>
<evidence type="ECO:0000259" key="13">
    <source>
        <dbReference type="Pfam" id="PF18075"/>
    </source>
</evidence>
<dbReference type="InterPro" id="IPR004513">
    <property type="entry name" value="FtsX"/>
</dbReference>
<evidence type="ECO:0000256" key="11">
    <source>
        <dbReference type="SAM" id="Phobius"/>
    </source>
</evidence>
<feature type="transmembrane region" description="Helical" evidence="11">
    <location>
        <begin position="189"/>
        <end position="210"/>
    </location>
</feature>
<evidence type="ECO:0000256" key="5">
    <source>
        <dbReference type="ARBA" id="ARBA00022618"/>
    </source>
</evidence>
<dbReference type="AlphaFoldDB" id="A0A1F6FSZ1"/>
<comment type="caution">
    <text evidence="14">The sequence shown here is derived from an EMBL/GenBank/DDBJ whole genome shotgun (WGS) entry which is preliminary data.</text>
</comment>
<feature type="transmembrane region" description="Helical" evidence="11">
    <location>
        <begin position="21"/>
        <end position="43"/>
    </location>
</feature>
<keyword evidence="9 10" id="KW-0131">Cell cycle</keyword>
<name>A0A1F6FSZ1_9BACT</name>
<evidence type="ECO:0000313" key="14">
    <source>
        <dbReference type="EMBL" id="OGG88985.1"/>
    </source>
</evidence>
<protein>
    <recommendedName>
        <fullName evidence="3 10">Cell division protein FtsX</fullName>
    </recommendedName>
</protein>
<keyword evidence="8 10" id="KW-0472">Membrane</keyword>
<accession>A0A1F6FSZ1</accession>
<evidence type="ECO:0000256" key="2">
    <source>
        <dbReference type="ARBA" id="ARBA00007379"/>
    </source>
</evidence>
<dbReference type="GO" id="GO:0005886">
    <property type="term" value="C:plasma membrane"/>
    <property type="evidence" value="ECO:0007669"/>
    <property type="project" value="UniProtKB-SubCell"/>
</dbReference>
<reference evidence="14 15" key="1">
    <citation type="journal article" date="2016" name="Nat. Commun.">
        <title>Thousands of microbial genomes shed light on interconnected biogeochemical processes in an aquifer system.</title>
        <authorList>
            <person name="Anantharaman K."/>
            <person name="Brown C.T."/>
            <person name="Hug L.A."/>
            <person name="Sharon I."/>
            <person name="Castelle C.J."/>
            <person name="Probst A.J."/>
            <person name="Thomas B.C."/>
            <person name="Singh A."/>
            <person name="Wilkins M.J."/>
            <person name="Karaoz U."/>
            <person name="Brodie E.L."/>
            <person name="Williams K.H."/>
            <person name="Hubbard S.S."/>
            <person name="Banfield J.F."/>
        </authorList>
    </citation>
    <scope>NUCLEOTIDE SEQUENCE [LARGE SCALE GENOMIC DNA]</scope>
</reference>
<evidence type="ECO:0000256" key="4">
    <source>
        <dbReference type="ARBA" id="ARBA00022475"/>
    </source>
</evidence>
<evidence type="ECO:0000256" key="6">
    <source>
        <dbReference type="ARBA" id="ARBA00022692"/>
    </source>
</evidence>
<evidence type="ECO:0000256" key="3">
    <source>
        <dbReference type="ARBA" id="ARBA00021907"/>
    </source>
</evidence>
<evidence type="ECO:0000256" key="7">
    <source>
        <dbReference type="ARBA" id="ARBA00022989"/>
    </source>
</evidence>
<dbReference type="Gene3D" id="3.30.70.3040">
    <property type="match status" value="1"/>
</dbReference>
<keyword evidence="7 11" id="KW-1133">Transmembrane helix</keyword>
<dbReference type="PIRSF" id="PIRSF003097">
    <property type="entry name" value="FtsX"/>
    <property type="match status" value="1"/>
</dbReference>
<dbReference type="EMBL" id="MFMT01000009">
    <property type="protein sequence ID" value="OGG88985.1"/>
    <property type="molecule type" value="Genomic_DNA"/>
</dbReference>
<dbReference type="Pfam" id="PF02687">
    <property type="entry name" value="FtsX"/>
    <property type="match status" value="1"/>
</dbReference>
<evidence type="ECO:0000256" key="9">
    <source>
        <dbReference type="ARBA" id="ARBA00023306"/>
    </source>
</evidence>
<evidence type="ECO:0000259" key="12">
    <source>
        <dbReference type="Pfam" id="PF02687"/>
    </source>
</evidence>
<dbReference type="PANTHER" id="PTHR47755">
    <property type="entry name" value="CELL DIVISION PROTEIN FTSX"/>
    <property type="match status" value="1"/>
</dbReference>
<dbReference type="PANTHER" id="PTHR47755:SF1">
    <property type="entry name" value="CELL DIVISION PROTEIN FTSX"/>
    <property type="match status" value="1"/>
</dbReference>
<dbReference type="GO" id="GO:0032153">
    <property type="term" value="C:cell division site"/>
    <property type="evidence" value="ECO:0007669"/>
    <property type="project" value="TreeGrafter"/>
</dbReference>
<feature type="domain" description="ABC3 transporter permease C-terminal" evidence="12">
    <location>
        <begin position="189"/>
        <end position="305"/>
    </location>
</feature>
<feature type="domain" description="FtsX extracellular" evidence="13">
    <location>
        <begin position="58"/>
        <end position="146"/>
    </location>
</feature>
<feature type="transmembrane region" description="Helical" evidence="11">
    <location>
        <begin position="277"/>
        <end position="301"/>
    </location>
</feature>
<dbReference type="Proteomes" id="UP000179230">
    <property type="component" value="Unassembled WGS sequence"/>
</dbReference>
<organism evidence="14 15">
    <name type="scientific">Candidatus Kaiserbacteria bacterium RIFOXYD1_FULL_42_15</name>
    <dbReference type="NCBI Taxonomy" id="1798532"/>
    <lineage>
        <taxon>Bacteria</taxon>
        <taxon>Candidatus Kaiseribacteriota</taxon>
    </lineage>
</organism>
<comment type="similarity">
    <text evidence="2 10">Belongs to the ABC-4 integral membrane protein family. FtsX subfamily.</text>
</comment>
<evidence type="ECO:0000256" key="10">
    <source>
        <dbReference type="PIRNR" id="PIRNR003097"/>
    </source>
</evidence>
<evidence type="ECO:0000313" key="15">
    <source>
        <dbReference type="Proteomes" id="UP000179230"/>
    </source>
</evidence>
<proteinExistence type="inferred from homology"/>
<keyword evidence="5 10" id="KW-0132">Cell division</keyword>
<feature type="transmembrane region" description="Helical" evidence="11">
    <location>
        <begin position="231"/>
        <end position="257"/>
    </location>
</feature>
<evidence type="ECO:0000256" key="1">
    <source>
        <dbReference type="ARBA" id="ARBA00004651"/>
    </source>
</evidence>